<gene>
    <name evidence="2" type="ORF">RIB2604_00600290</name>
</gene>
<dbReference type="GO" id="GO:0016042">
    <property type="term" value="P:lipid catabolic process"/>
    <property type="evidence" value="ECO:0007669"/>
    <property type="project" value="InterPro"/>
</dbReference>
<dbReference type="Gene3D" id="3.40.50.1820">
    <property type="entry name" value="alpha/beta hydrolase"/>
    <property type="match status" value="1"/>
</dbReference>
<dbReference type="PANTHER" id="PTHR34853:SF5">
    <property type="entry name" value="LIP-DOMAIN-CONTAINING PROTEIN-RELATED"/>
    <property type="match status" value="1"/>
</dbReference>
<dbReference type="PANTHER" id="PTHR34853">
    <property type="match status" value="1"/>
</dbReference>
<dbReference type="VEuPathDB" id="FungiDB:ASPFODRAFT_40490"/>
<comment type="caution">
    <text evidence="2">The sequence shown here is derived from an EMBL/GenBank/DDBJ whole genome shotgun (WGS) entry which is preliminary data.</text>
</comment>
<dbReference type="AlphaFoldDB" id="A0A146F0H3"/>
<dbReference type="Pfam" id="PF03583">
    <property type="entry name" value="LIP"/>
    <property type="match status" value="1"/>
</dbReference>
<accession>A0A146F0H3</accession>
<protein>
    <submittedName>
        <fullName evidence="2">Lipase 1</fullName>
    </submittedName>
</protein>
<dbReference type="InterPro" id="IPR029058">
    <property type="entry name" value="AB_hydrolase_fold"/>
</dbReference>
<reference evidence="3" key="2">
    <citation type="submission" date="2016-02" db="EMBL/GenBank/DDBJ databases">
        <title>Genome sequencing of Aspergillus luchuensis NBRC 4314.</title>
        <authorList>
            <person name="Yamada O."/>
        </authorList>
    </citation>
    <scope>NUCLEOTIDE SEQUENCE [LARGE SCALE GENOMIC DNA]</scope>
    <source>
        <strain evidence="3">RIB 2604</strain>
    </source>
</reference>
<dbReference type="SUPFAM" id="SSF53474">
    <property type="entry name" value="alpha/beta-Hydrolases"/>
    <property type="match status" value="1"/>
</dbReference>
<organism evidence="2 3">
    <name type="scientific">Aspergillus kawachii</name>
    <name type="common">White koji mold</name>
    <name type="synonym">Aspergillus awamori var. kawachi</name>
    <dbReference type="NCBI Taxonomy" id="1069201"/>
    <lineage>
        <taxon>Eukaryota</taxon>
        <taxon>Fungi</taxon>
        <taxon>Dikarya</taxon>
        <taxon>Ascomycota</taxon>
        <taxon>Pezizomycotina</taxon>
        <taxon>Eurotiomycetes</taxon>
        <taxon>Eurotiomycetidae</taxon>
        <taxon>Eurotiales</taxon>
        <taxon>Aspergillaceae</taxon>
        <taxon>Aspergillus</taxon>
        <taxon>Aspergillus subgen. Circumdati</taxon>
    </lineage>
</organism>
<dbReference type="Proteomes" id="UP000075230">
    <property type="component" value="Unassembled WGS sequence"/>
</dbReference>
<sequence length="576" mass="62635">MRVKWHRRFVSCNNKLLEAPATSNQHIREIRNFWVSSCSAGSTSAVIARETRPGCFAEAGIVHPRSGVMPNGHWRRGAGGMLLHESSSGFDFHPLVSYWRVRPLHRSHGSFDPDPGKTQRKQSLVIGEIINTKLICPIFQTFPLYPSHLAPPLIFPPAMYIPSVLLLAASLFHGATALPTPGSSPIPPSQDPWYSAPEGFEEADPGAILRVRPAPGNLTVVVGNASAAYNILYRTTDSQYKPSWAVTTLLVPTEAASAAINQSVLLSYQIAYDSFDVNASPSYAMYTSPPSDIILALQQGWFVNVPDYEGPNASFTAGVQSGHATLDSVRSVLASGFGLNQDAKYALWGYSGGALASEWAAELQMQYAPELNIAGLAVGGLTPNVTSVMNTVTSTISAGLIPAAALGLSSQHPETYEFILSQLKTTGPYNRTGFLAAKDLTLSEAEVFYAFQNIFDYFVNGSATFQAQVVQKALNQDGYMGYHGFPQMPVLAYKAIHDEISPIQDTDRVIKRYCGLGLNILYERNTIGGHSAEQVNGNARAWNWLTSIFEGTYAQQYKTEGCTIRNVTLNTTSSVY</sequence>
<proteinExistence type="predicted"/>
<dbReference type="InterPro" id="IPR005152">
    <property type="entry name" value="Lipase_secreted"/>
</dbReference>
<evidence type="ECO:0000256" key="1">
    <source>
        <dbReference type="ARBA" id="ARBA00022801"/>
    </source>
</evidence>
<dbReference type="GO" id="GO:0004806">
    <property type="term" value="F:triacylglycerol lipase activity"/>
    <property type="evidence" value="ECO:0007669"/>
    <property type="project" value="InterPro"/>
</dbReference>
<keyword evidence="1" id="KW-0378">Hydrolase</keyword>
<evidence type="ECO:0000313" key="3">
    <source>
        <dbReference type="Proteomes" id="UP000075230"/>
    </source>
</evidence>
<reference evidence="2 3" key="1">
    <citation type="journal article" date="2016" name="DNA Res.">
        <title>Genome sequence of Aspergillus luchuensis NBRC 4314.</title>
        <authorList>
            <person name="Yamada O."/>
            <person name="Machida M."/>
            <person name="Hosoyama A."/>
            <person name="Goto M."/>
            <person name="Takahashi T."/>
            <person name="Futagami T."/>
            <person name="Yamagata Y."/>
            <person name="Takeuchi M."/>
            <person name="Kobayashi T."/>
            <person name="Koike H."/>
            <person name="Abe K."/>
            <person name="Asai K."/>
            <person name="Arita M."/>
            <person name="Fujita N."/>
            <person name="Fukuda K."/>
            <person name="Higa K."/>
            <person name="Horikawa H."/>
            <person name="Ishikawa T."/>
            <person name="Jinno K."/>
            <person name="Kato Y."/>
            <person name="Kirimura K."/>
            <person name="Mizutani O."/>
            <person name="Nakasone K."/>
            <person name="Sano M."/>
            <person name="Shiraishi Y."/>
            <person name="Tsukahara M."/>
            <person name="Gomi K."/>
        </authorList>
    </citation>
    <scope>NUCLEOTIDE SEQUENCE [LARGE SCALE GENOMIC DNA]</scope>
    <source>
        <strain evidence="2 3">RIB 2604</strain>
    </source>
</reference>
<dbReference type="Gene3D" id="1.10.260.130">
    <property type="match status" value="1"/>
</dbReference>
<dbReference type="EMBL" id="BCWF01000006">
    <property type="protein sequence ID" value="GAT19452.1"/>
    <property type="molecule type" value="Genomic_DNA"/>
</dbReference>
<name>A0A146F0H3_ASPKA</name>
<evidence type="ECO:0000313" key="2">
    <source>
        <dbReference type="EMBL" id="GAT19452.1"/>
    </source>
</evidence>